<dbReference type="EMBL" id="JACEZS010000009">
    <property type="protein sequence ID" value="MBA5606130.1"/>
    <property type="molecule type" value="Genomic_DNA"/>
</dbReference>
<comment type="pathway">
    <text evidence="1">Carbohydrate acid metabolism.</text>
</comment>
<dbReference type="CDD" id="cd00452">
    <property type="entry name" value="KDPG_aldolase"/>
    <property type="match status" value="1"/>
</dbReference>
<gene>
    <name evidence="6" type="ORF">H3H36_12260</name>
</gene>
<dbReference type="RefSeq" id="WP_182217885.1">
    <property type="nucleotide sequence ID" value="NZ_JACEZS010000009.1"/>
</dbReference>
<dbReference type="PANTHER" id="PTHR30246:SF1">
    <property type="entry name" value="2-DEHYDRO-3-DEOXY-6-PHOSPHOGALACTONATE ALDOLASE-RELATED"/>
    <property type="match status" value="1"/>
</dbReference>
<dbReference type="NCBIfam" id="TIGR01182">
    <property type="entry name" value="eda"/>
    <property type="match status" value="1"/>
</dbReference>
<dbReference type="InterPro" id="IPR013785">
    <property type="entry name" value="Aldolase_TIM"/>
</dbReference>
<keyword evidence="5" id="KW-0119">Carbohydrate metabolism</keyword>
<comment type="subunit">
    <text evidence="3">Homotrimer.</text>
</comment>
<dbReference type="EC" id="4.1.3.16" evidence="6"/>
<dbReference type="Proteomes" id="UP000566711">
    <property type="component" value="Unassembled WGS sequence"/>
</dbReference>
<dbReference type="GO" id="GO:0008700">
    <property type="term" value="F:(R,S)-4-hydroxy-2-oxoglutarate aldolase activity"/>
    <property type="evidence" value="ECO:0007669"/>
    <property type="project" value="UniProtKB-EC"/>
</dbReference>
<evidence type="ECO:0000313" key="7">
    <source>
        <dbReference type="Proteomes" id="UP000566711"/>
    </source>
</evidence>
<evidence type="ECO:0000256" key="2">
    <source>
        <dbReference type="ARBA" id="ARBA00006906"/>
    </source>
</evidence>
<dbReference type="NCBIfam" id="NF005119">
    <property type="entry name" value="PRK06552.1"/>
    <property type="match status" value="1"/>
</dbReference>
<dbReference type="EC" id="4.1.2.14" evidence="6"/>
<evidence type="ECO:0000256" key="1">
    <source>
        <dbReference type="ARBA" id="ARBA00004761"/>
    </source>
</evidence>
<comment type="caution">
    <text evidence="6">The sequence shown here is derived from an EMBL/GenBank/DDBJ whole genome shotgun (WGS) entry which is preliminary data.</text>
</comment>
<comment type="similarity">
    <text evidence="2">Belongs to the KHG/KDPG aldolase family.</text>
</comment>
<evidence type="ECO:0000256" key="5">
    <source>
        <dbReference type="ARBA" id="ARBA00023277"/>
    </source>
</evidence>
<name>A0A7W2EI05_9BURK</name>
<dbReference type="SUPFAM" id="SSF51569">
    <property type="entry name" value="Aldolase"/>
    <property type="match status" value="1"/>
</dbReference>
<dbReference type="PANTHER" id="PTHR30246">
    <property type="entry name" value="2-KETO-3-DEOXY-6-PHOSPHOGLUCONATE ALDOLASE"/>
    <property type="match status" value="1"/>
</dbReference>
<evidence type="ECO:0000256" key="4">
    <source>
        <dbReference type="ARBA" id="ARBA00023239"/>
    </source>
</evidence>
<keyword evidence="4 6" id="KW-0456">Lyase</keyword>
<sequence>MHKHELMQTLLRRPMVAIVRAASANEALALAEACIAGGMTALEVAFTTPDTLDVLRTLRQRHGDSLLLGAGTVLDPETARLAILAGARMIISPAVNLDTIRLCQRYQVLSMPGAVTPTEIVAAMEAGADLVKIFPAETLGPAYLKALRAPLPQAPLMPTGGVTVENLPEWFAHGALAVGIGGSLTAPAAQGDYRAVTERAARFVERWGHCAGPAARDGA</sequence>
<dbReference type="AlphaFoldDB" id="A0A7W2EI05"/>
<organism evidence="6 7">
    <name type="scientific">Rugamonas fusca</name>
    <dbReference type="NCBI Taxonomy" id="2758568"/>
    <lineage>
        <taxon>Bacteria</taxon>
        <taxon>Pseudomonadati</taxon>
        <taxon>Pseudomonadota</taxon>
        <taxon>Betaproteobacteria</taxon>
        <taxon>Burkholderiales</taxon>
        <taxon>Oxalobacteraceae</taxon>
        <taxon>Telluria group</taxon>
        <taxon>Rugamonas</taxon>
    </lineage>
</organism>
<dbReference type="Gene3D" id="3.20.20.70">
    <property type="entry name" value="Aldolase class I"/>
    <property type="match status" value="1"/>
</dbReference>
<protein>
    <submittedName>
        <fullName evidence="6">Bifunctional 2-keto-4-hydroxyglutarate aldolase/2-keto-3-deoxy-6-phosphogluconate aldolase</fullName>
        <ecNumber evidence="6">4.1.2.14</ecNumber>
        <ecNumber evidence="6">4.1.3.16</ecNumber>
    </submittedName>
</protein>
<accession>A0A7W2EI05</accession>
<dbReference type="InterPro" id="IPR000887">
    <property type="entry name" value="Aldlse_KDPG_KHG"/>
</dbReference>
<evidence type="ECO:0000256" key="3">
    <source>
        <dbReference type="ARBA" id="ARBA00011233"/>
    </source>
</evidence>
<evidence type="ECO:0000313" key="6">
    <source>
        <dbReference type="EMBL" id="MBA5606130.1"/>
    </source>
</evidence>
<keyword evidence="7" id="KW-1185">Reference proteome</keyword>
<dbReference type="GO" id="GO:0008675">
    <property type="term" value="F:2-dehydro-3-deoxy-phosphogluconate aldolase activity"/>
    <property type="evidence" value="ECO:0007669"/>
    <property type="project" value="UniProtKB-EC"/>
</dbReference>
<proteinExistence type="inferred from homology"/>
<dbReference type="Pfam" id="PF01081">
    <property type="entry name" value="Aldolase"/>
    <property type="match status" value="1"/>
</dbReference>
<reference evidence="6 7" key="1">
    <citation type="submission" date="2020-07" db="EMBL/GenBank/DDBJ databases">
        <title>Novel species isolated from subtropical streams in China.</title>
        <authorList>
            <person name="Lu H."/>
        </authorList>
    </citation>
    <scope>NUCLEOTIDE SEQUENCE [LARGE SCALE GENOMIC DNA]</scope>
    <source>
        <strain evidence="6 7">FT3S</strain>
    </source>
</reference>